<evidence type="ECO:0000259" key="5">
    <source>
        <dbReference type="PROSITE" id="PS01124"/>
    </source>
</evidence>
<dbReference type="Pfam" id="PF07495">
    <property type="entry name" value="Y_Y_Y"/>
    <property type="match status" value="1"/>
</dbReference>
<comment type="caution">
    <text evidence="6">The sequence shown here is derived from an EMBL/GenBank/DDBJ whole genome shotgun (WGS) entry which is preliminary data.</text>
</comment>
<keyword evidence="4" id="KW-1133">Transmembrane helix</keyword>
<protein>
    <recommendedName>
        <fullName evidence="5">HTH araC/xylS-type domain-containing protein</fullName>
    </recommendedName>
</protein>
<keyword evidence="4" id="KW-0812">Transmembrane</keyword>
<evidence type="ECO:0000256" key="1">
    <source>
        <dbReference type="ARBA" id="ARBA00023015"/>
    </source>
</evidence>
<evidence type="ECO:0000256" key="3">
    <source>
        <dbReference type="ARBA" id="ARBA00023163"/>
    </source>
</evidence>
<dbReference type="Gene3D" id="2.60.40.10">
    <property type="entry name" value="Immunoglobulins"/>
    <property type="match status" value="1"/>
</dbReference>
<dbReference type="PANTHER" id="PTHR43280">
    <property type="entry name" value="ARAC-FAMILY TRANSCRIPTIONAL REGULATOR"/>
    <property type="match status" value="1"/>
</dbReference>
<keyword evidence="4" id="KW-0472">Membrane</keyword>
<name>A0A644Y403_9ZZZZ</name>
<feature type="domain" description="HTH araC/xylS-type" evidence="5">
    <location>
        <begin position="382"/>
        <end position="486"/>
    </location>
</feature>
<gene>
    <name evidence="6" type="ORF">SDC9_67312</name>
</gene>
<feature type="transmembrane region" description="Helical" evidence="4">
    <location>
        <begin position="316"/>
        <end position="336"/>
    </location>
</feature>
<evidence type="ECO:0000256" key="4">
    <source>
        <dbReference type="SAM" id="Phobius"/>
    </source>
</evidence>
<dbReference type="PROSITE" id="PS01124">
    <property type="entry name" value="HTH_ARAC_FAMILY_2"/>
    <property type="match status" value="1"/>
</dbReference>
<dbReference type="InterPro" id="IPR013783">
    <property type="entry name" value="Ig-like_fold"/>
</dbReference>
<dbReference type="InterPro" id="IPR018060">
    <property type="entry name" value="HTH_AraC"/>
</dbReference>
<dbReference type="SMART" id="SM00342">
    <property type="entry name" value="HTH_ARAC"/>
    <property type="match status" value="1"/>
</dbReference>
<dbReference type="InterPro" id="IPR015943">
    <property type="entry name" value="WD40/YVTN_repeat-like_dom_sf"/>
</dbReference>
<keyword evidence="1" id="KW-0805">Transcription regulation</keyword>
<organism evidence="6">
    <name type="scientific">bioreactor metagenome</name>
    <dbReference type="NCBI Taxonomy" id="1076179"/>
    <lineage>
        <taxon>unclassified sequences</taxon>
        <taxon>metagenomes</taxon>
        <taxon>ecological metagenomes</taxon>
    </lineage>
</organism>
<dbReference type="InterPro" id="IPR009057">
    <property type="entry name" value="Homeodomain-like_sf"/>
</dbReference>
<reference evidence="6" key="1">
    <citation type="submission" date="2019-08" db="EMBL/GenBank/DDBJ databases">
        <authorList>
            <person name="Kucharzyk K."/>
            <person name="Murdoch R.W."/>
            <person name="Higgins S."/>
            <person name="Loffler F."/>
        </authorList>
    </citation>
    <scope>NUCLEOTIDE SEQUENCE</scope>
</reference>
<dbReference type="PANTHER" id="PTHR43280:SF29">
    <property type="entry name" value="ARAC-FAMILY TRANSCRIPTIONAL REGULATOR"/>
    <property type="match status" value="1"/>
</dbReference>
<accession>A0A644Y403</accession>
<proteinExistence type="predicted"/>
<dbReference type="EMBL" id="VSSQ01003474">
    <property type="protein sequence ID" value="MPM20874.1"/>
    <property type="molecule type" value="Genomic_DNA"/>
</dbReference>
<evidence type="ECO:0000256" key="2">
    <source>
        <dbReference type="ARBA" id="ARBA00023125"/>
    </source>
</evidence>
<sequence length="492" mass="57098">MTAKISAQITDIVKVDYSNRFVRAEFDKPTRWNNSFYTRIIRGARPTRPFYDPNGYIFSDVHNVDAMKNGGRYNEQNDDLSQQFKATVTPIKNWNIIGEFNVRTTNNWTHWDEQITYAHYANNPEATYVSLTSQVSQNQVYEQSYRSTFMSPNIYSSYNFSDGLPSPIFTNGTAYKDPKGVLWFGNTKGLIYLHPARLKDVRRHPYKIVLTDVLVNGSPIDSLTRKDYAQTGELSFAHNQNNVTFRFVNLSYTDPATMVYEYKMEGNDEEWHLLNGNNEVSYYDLPPGNYTFLVRIPGDESSTVSVSVNIALMYSLWFWLFIVTCVAFAGVIVYHYRKEKSYLPKISISLEEQTNILGEEKLHEEKYKTNRLTDEECNLLHQKVRTYMEEKRPFVNPDLKIADLAKAVDTSSYSLSFLFNQFLNQSYYDFVNEYRIAEFKKMANDARYAKYTLTALAELCGFSSRASFFRTFKKSTGITPNEYIRTIGAFNQ</sequence>
<dbReference type="Gene3D" id="2.130.10.10">
    <property type="entry name" value="YVTN repeat-like/Quinoprotein amine dehydrogenase"/>
    <property type="match status" value="1"/>
</dbReference>
<keyword evidence="2" id="KW-0238">DNA-binding</keyword>
<dbReference type="AlphaFoldDB" id="A0A644Y403"/>
<keyword evidence="3" id="KW-0804">Transcription</keyword>
<dbReference type="Gene3D" id="1.10.10.60">
    <property type="entry name" value="Homeodomain-like"/>
    <property type="match status" value="2"/>
</dbReference>
<dbReference type="GO" id="GO:0003700">
    <property type="term" value="F:DNA-binding transcription factor activity"/>
    <property type="evidence" value="ECO:0007669"/>
    <property type="project" value="InterPro"/>
</dbReference>
<evidence type="ECO:0000313" key="6">
    <source>
        <dbReference type="EMBL" id="MPM20874.1"/>
    </source>
</evidence>
<dbReference type="Pfam" id="PF12833">
    <property type="entry name" value="HTH_18"/>
    <property type="match status" value="1"/>
</dbReference>
<dbReference type="InterPro" id="IPR011123">
    <property type="entry name" value="Y_Y_Y"/>
</dbReference>
<dbReference type="GO" id="GO:0043565">
    <property type="term" value="F:sequence-specific DNA binding"/>
    <property type="evidence" value="ECO:0007669"/>
    <property type="project" value="InterPro"/>
</dbReference>
<dbReference type="SUPFAM" id="SSF46689">
    <property type="entry name" value="Homeodomain-like"/>
    <property type="match status" value="1"/>
</dbReference>